<gene>
    <name evidence="7" type="ORF">FA15DRAFT_670271</name>
</gene>
<dbReference type="PANTHER" id="PTHR23423">
    <property type="entry name" value="ORGANIC SOLUTE TRANSPORTER-RELATED"/>
    <property type="match status" value="1"/>
</dbReference>
<evidence type="ECO:0000256" key="6">
    <source>
        <dbReference type="SAM" id="Phobius"/>
    </source>
</evidence>
<evidence type="ECO:0000313" key="8">
    <source>
        <dbReference type="Proteomes" id="UP000307440"/>
    </source>
</evidence>
<feature type="compositionally biased region" description="Basic residues" evidence="5">
    <location>
        <begin position="595"/>
        <end position="604"/>
    </location>
</feature>
<keyword evidence="4 6" id="KW-0472">Membrane</keyword>
<comment type="subcellular location">
    <subcellularLocation>
        <location evidence="1">Membrane</location>
        <topology evidence="1">Multi-pass membrane protein</topology>
    </subcellularLocation>
</comment>
<keyword evidence="2 6" id="KW-0812">Transmembrane</keyword>
<evidence type="ECO:0000256" key="4">
    <source>
        <dbReference type="ARBA" id="ARBA00023136"/>
    </source>
</evidence>
<dbReference type="Pfam" id="PF03619">
    <property type="entry name" value="Solute_trans_a"/>
    <property type="match status" value="1"/>
</dbReference>
<feature type="transmembrane region" description="Helical" evidence="6">
    <location>
        <begin position="176"/>
        <end position="198"/>
    </location>
</feature>
<feature type="transmembrane region" description="Helical" evidence="6">
    <location>
        <begin position="31"/>
        <end position="50"/>
    </location>
</feature>
<evidence type="ECO:0000256" key="5">
    <source>
        <dbReference type="SAM" id="MobiDB-lite"/>
    </source>
</evidence>
<sequence>MSNVTCHKHRAQDSPSFFNQNGEAVFQPYHVGWLLCGVFAVISTGVSFWLIDKHLQWYTNKKEQRYIVRLLLLVPIYAIISFASFLFWNNSTPLILVRDAYEAIVLAAFFYLLLNYLSPDPEEQKRIFRKAGISKENDSMRWQRGEKLQKWMWPLGFVKSKPQDGLYFLQLMKWAILQYCVIRPIATLVAVILDYRGLYCESSWSPRWGHIWIVVIISVSVTVAMYCLLQLYMPVAKQLKSHSPILKLFSVKAVVFLTFWQATFLSLLSMAGVVKDTKYMTAEDINIGVGALLQTFEMMVFAFVHVKAFTYKPYVPFYNRHSKDAPPERTPRLRSLGHALDFRETFREIWIGCIYLSDRLRGREPKPDFGARRAAHYEEAFGRSRPPQNHPGRAGKKAAIQGKPSPQQRPTDAMDISINQEVQVEVGGERQWLGVGDDYGYGLGYFRRERSEGLGVQIEKELQQIGYSMDSTQSVSDVAAPVHKPPSEHPRGKGQRSWWRNVYDRISQSGHEEDSGEAALTPSMPRRLQSRSRSRRQSEVQRSLLGNEPDVNETTRPASLKPADHFVPALRYTPGSDSGGNRDSDVLAPLSVYRERRRSYRPRRQRGDSSSALLPQSPQRPNSRPRSGSEAYTEEMGMAHGGGLDDFLVVPPSNYNRSDSLLNRIFPPSEAGSLNDLTRETDSAYSLSVDDHRFFPHIPVPSGSNVSNQSSSADLRPGLFSIGTMGDKRLQVQQNVVHPSRSANAMHAPWTADVITSQTNLNEPPPLPEKDYYPPTSPKRSHRREHAGYRPMEMDYSSIPSLPDSAHFVPPLPPVPRPARGGNVLQHPPDSPSTDSFSSFSDRNSFSIPEPRAPPTSHKKAIHKLPVTVDIKESRLRPSVPSGQRIPTSNRRRSQPTTHQSSPDTSRSSRRGHDDSSRLQVSSATTTTDDSNQRRLSVDSARLSDLSTSTFYTAISQPPDATHRRR</sequence>
<evidence type="ECO:0000313" key="7">
    <source>
        <dbReference type="EMBL" id="TFK23673.1"/>
    </source>
</evidence>
<feature type="region of interest" description="Disordered" evidence="5">
    <location>
        <begin position="473"/>
        <end position="496"/>
    </location>
</feature>
<accession>A0A5C3KUZ2</accession>
<feature type="region of interest" description="Disordered" evidence="5">
    <location>
        <begin position="378"/>
        <end position="415"/>
    </location>
</feature>
<dbReference type="STRING" id="230819.A0A5C3KUZ2"/>
<protein>
    <submittedName>
        <fullName evidence="7">DUF300-domain-containing protein</fullName>
    </submittedName>
</protein>
<dbReference type="GO" id="GO:0016020">
    <property type="term" value="C:membrane"/>
    <property type="evidence" value="ECO:0007669"/>
    <property type="project" value="UniProtKB-SubCell"/>
</dbReference>
<evidence type="ECO:0000256" key="2">
    <source>
        <dbReference type="ARBA" id="ARBA00022692"/>
    </source>
</evidence>
<reference evidence="7 8" key="1">
    <citation type="journal article" date="2019" name="Nat. Ecol. Evol.">
        <title>Megaphylogeny resolves global patterns of mushroom evolution.</title>
        <authorList>
            <person name="Varga T."/>
            <person name="Krizsan K."/>
            <person name="Foldi C."/>
            <person name="Dima B."/>
            <person name="Sanchez-Garcia M."/>
            <person name="Sanchez-Ramirez S."/>
            <person name="Szollosi G.J."/>
            <person name="Szarkandi J.G."/>
            <person name="Papp V."/>
            <person name="Albert L."/>
            <person name="Andreopoulos W."/>
            <person name="Angelini C."/>
            <person name="Antonin V."/>
            <person name="Barry K.W."/>
            <person name="Bougher N.L."/>
            <person name="Buchanan P."/>
            <person name="Buyck B."/>
            <person name="Bense V."/>
            <person name="Catcheside P."/>
            <person name="Chovatia M."/>
            <person name="Cooper J."/>
            <person name="Damon W."/>
            <person name="Desjardin D."/>
            <person name="Finy P."/>
            <person name="Geml J."/>
            <person name="Haridas S."/>
            <person name="Hughes K."/>
            <person name="Justo A."/>
            <person name="Karasinski D."/>
            <person name="Kautmanova I."/>
            <person name="Kiss B."/>
            <person name="Kocsube S."/>
            <person name="Kotiranta H."/>
            <person name="LaButti K.M."/>
            <person name="Lechner B.E."/>
            <person name="Liimatainen K."/>
            <person name="Lipzen A."/>
            <person name="Lukacs Z."/>
            <person name="Mihaltcheva S."/>
            <person name="Morgado L.N."/>
            <person name="Niskanen T."/>
            <person name="Noordeloos M.E."/>
            <person name="Ohm R.A."/>
            <person name="Ortiz-Santana B."/>
            <person name="Ovrebo C."/>
            <person name="Racz N."/>
            <person name="Riley R."/>
            <person name="Savchenko A."/>
            <person name="Shiryaev A."/>
            <person name="Soop K."/>
            <person name="Spirin V."/>
            <person name="Szebenyi C."/>
            <person name="Tomsovsky M."/>
            <person name="Tulloss R.E."/>
            <person name="Uehling J."/>
            <person name="Grigoriev I.V."/>
            <person name="Vagvolgyi C."/>
            <person name="Papp T."/>
            <person name="Martin F.M."/>
            <person name="Miettinen O."/>
            <person name="Hibbett D.S."/>
            <person name="Nagy L.G."/>
        </authorList>
    </citation>
    <scope>NUCLEOTIDE SEQUENCE [LARGE SCALE GENOMIC DNA]</scope>
    <source>
        <strain evidence="7 8">CBS 121175</strain>
    </source>
</reference>
<dbReference type="EMBL" id="ML210214">
    <property type="protein sequence ID" value="TFK23673.1"/>
    <property type="molecule type" value="Genomic_DNA"/>
</dbReference>
<feature type="region of interest" description="Disordered" evidence="5">
    <location>
        <begin position="758"/>
        <end position="966"/>
    </location>
</feature>
<feature type="region of interest" description="Disordered" evidence="5">
    <location>
        <begin position="509"/>
        <end position="638"/>
    </location>
</feature>
<feature type="transmembrane region" description="Helical" evidence="6">
    <location>
        <begin position="285"/>
        <end position="304"/>
    </location>
</feature>
<feature type="compositionally biased region" description="Polar residues" evidence="5">
    <location>
        <begin position="881"/>
        <end position="903"/>
    </location>
</feature>
<feature type="compositionally biased region" description="Polar residues" evidence="5">
    <location>
        <begin position="919"/>
        <end position="930"/>
    </location>
</feature>
<name>A0A5C3KUZ2_COPMA</name>
<feature type="compositionally biased region" description="Polar residues" evidence="5">
    <location>
        <begin position="945"/>
        <end position="956"/>
    </location>
</feature>
<dbReference type="AlphaFoldDB" id="A0A5C3KUZ2"/>
<dbReference type="Proteomes" id="UP000307440">
    <property type="component" value="Unassembled WGS sequence"/>
</dbReference>
<proteinExistence type="predicted"/>
<feature type="compositionally biased region" description="Low complexity" evidence="5">
    <location>
        <begin position="615"/>
        <end position="629"/>
    </location>
</feature>
<keyword evidence="3 6" id="KW-1133">Transmembrane helix</keyword>
<feature type="transmembrane region" description="Helical" evidence="6">
    <location>
        <begin position="70"/>
        <end position="88"/>
    </location>
</feature>
<dbReference type="SMART" id="SM01417">
    <property type="entry name" value="Solute_trans_a"/>
    <property type="match status" value="1"/>
</dbReference>
<dbReference type="InterPro" id="IPR005178">
    <property type="entry name" value="Ostalpha/TMEM184C"/>
</dbReference>
<organism evidence="7 8">
    <name type="scientific">Coprinopsis marcescibilis</name>
    <name type="common">Agaric fungus</name>
    <name type="synonym">Psathyrella marcescibilis</name>
    <dbReference type="NCBI Taxonomy" id="230819"/>
    <lineage>
        <taxon>Eukaryota</taxon>
        <taxon>Fungi</taxon>
        <taxon>Dikarya</taxon>
        <taxon>Basidiomycota</taxon>
        <taxon>Agaricomycotina</taxon>
        <taxon>Agaricomycetes</taxon>
        <taxon>Agaricomycetidae</taxon>
        <taxon>Agaricales</taxon>
        <taxon>Agaricineae</taxon>
        <taxon>Psathyrellaceae</taxon>
        <taxon>Coprinopsis</taxon>
    </lineage>
</organism>
<feature type="transmembrane region" description="Helical" evidence="6">
    <location>
        <begin position="100"/>
        <end position="117"/>
    </location>
</feature>
<dbReference type="OrthoDB" id="5348404at2759"/>
<evidence type="ECO:0000256" key="3">
    <source>
        <dbReference type="ARBA" id="ARBA00022989"/>
    </source>
</evidence>
<evidence type="ECO:0000256" key="1">
    <source>
        <dbReference type="ARBA" id="ARBA00004141"/>
    </source>
</evidence>
<feature type="transmembrane region" description="Helical" evidence="6">
    <location>
        <begin position="253"/>
        <end position="273"/>
    </location>
</feature>
<feature type="compositionally biased region" description="Low complexity" evidence="5">
    <location>
        <begin position="832"/>
        <end position="847"/>
    </location>
</feature>
<feature type="transmembrane region" description="Helical" evidence="6">
    <location>
        <begin position="210"/>
        <end position="232"/>
    </location>
</feature>
<keyword evidence="8" id="KW-1185">Reference proteome</keyword>